<keyword evidence="2" id="KW-1185">Reference proteome</keyword>
<reference evidence="1 2" key="1">
    <citation type="submission" date="2019-07" db="EMBL/GenBank/DDBJ databases">
        <title>Genomic Encyclopedia of Archaeal and Bacterial Type Strains, Phase II (KMG-II): from individual species to whole genera.</title>
        <authorList>
            <person name="Goeker M."/>
        </authorList>
    </citation>
    <scope>NUCLEOTIDE SEQUENCE [LARGE SCALE GENOMIC DNA]</scope>
    <source>
        <strain evidence="1 2">DSM 46842</strain>
    </source>
</reference>
<name>A0A5S5CSM3_9ACTN</name>
<protein>
    <submittedName>
        <fullName evidence="1">Uncharacterized protein</fullName>
    </submittedName>
</protein>
<dbReference type="AlphaFoldDB" id="A0A5S5CSM3"/>
<organism evidence="1 2">
    <name type="scientific">Blastococcus xanthinilyticus</name>
    <dbReference type="NCBI Taxonomy" id="1564164"/>
    <lineage>
        <taxon>Bacteria</taxon>
        <taxon>Bacillati</taxon>
        <taxon>Actinomycetota</taxon>
        <taxon>Actinomycetes</taxon>
        <taxon>Geodermatophilales</taxon>
        <taxon>Geodermatophilaceae</taxon>
        <taxon>Blastococcus</taxon>
    </lineage>
</organism>
<accession>A0A5S5CSM3</accession>
<evidence type="ECO:0000313" key="2">
    <source>
        <dbReference type="Proteomes" id="UP000322499"/>
    </source>
</evidence>
<dbReference type="Proteomes" id="UP000322499">
    <property type="component" value="Unassembled WGS sequence"/>
</dbReference>
<gene>
    <name evidence="1" type="ORF">BD833_108112</name>
</gene>
<dbReference type="EMBL" id="VNHW01000008">
    <property type="protein sequence ID" value="TYP86827.1"/>
    <property type="molecule type" value="Genomic_DNA"/>
</dbReference>
<evidence type="ECO:0000313" key="1">
    <source>
        <dbReference type="EMBL" id="TYP86827.1"/>
    </source>
</evidence>
<sequence>MVASLAVAVGAATLWAPSGDDRDDGVVMAEEAPRLDEPWLPAPWELAGSDSRTVAADQASPHRPCGREMVSATELDVAEQTFVHPSGTRARLLVLRPATGGPMTLFQFVYASCLVAGQAESVPGPHNRWAYAGDAGAAGVVNESLYLVELEGGAQVPLPGDAEDLLETWESR</sequence>
<proteinExistence type="predicted"/>
<comment type="caution">
    <text evidence="1">The sequence shown here is derived from an EMBL/GenBank/DDBJ whole genome shotgun (WGS) entry which is preliminary data.</text>
</comment>